<dbReference type="InterPro" id="IPR051043">
    <property type="entry name" value="Sulfatase_Mod_Factor_Kinase"/>
</dbReference>
<dbReference type="InterPro" id="IPR042095">
    <property type="entry name" value="SUMF_sf"/>
</dbReference>
<comment type="caution">
    <text evidence="2">The sequence shown here is derived from an EMBL/GenBank/DDBJ whole genome shotgun (WGS) entry which is preliminary data.</text>
</comment>
<evidence type="ECO:0000259" key="1">
    <source>
        <dbReference type="PROSITE" id="PS50837"/>
    </source>
</evidence>
<evidence type="ECO:0000313" key="2">
    <source>
        <dbReference type="EMBL" id="MCD9878582.1"/>
    </source>
</evidence>
<dbReference type="SUPFAM" id="SSF52540">
    <property type="entry name" value="P-loop containing nucleoside triphosphate hydrolases"/>
    <property type="match status" value="1"/>
</dbReference>
<evidence type="ECO:0000313" key="3">
    <source>
        <dbReference type="Proteomes" id="UP001108029"/>
    </source>
</evidence>
<name>A0A9Q3VVK5_9ACTN</name>
<dbReference type="SUPFAM" id="SSF53474">
    <property type="entry name" value="alpha/beta-Hydrolases"/>
    <property type="match status" value="1"/>
</dbReference>
<dbReference type="GO" id="GO:0120147">
    <property type="term" value="F:formylglycine-generating oxidase activity"/>
    <property type="evidence" value="ECO:0007669"/>
    <property type="project" value="TreeGrafter"/>
</dbReference>
<dbReference type="InterPro" id="IPR016187">
    <property type="entry name" value="CTDL_fold"/>
</dbReference>
<proteinExistence type="predicted"/>
<dbReference type="SUPFAM" id="SSF56436">
    <property type="entry name" value="C-type lectin-like"/>
    <property type="match status" value="1"/>
</dbReference>
<dbReference type="InterPro" id="IPR029058">
    <property type="entry name" value="AB_hydrolase_fold"/>
</dbReference>
<protein>
    <submittedName>
        <fullName evidence="2">SUMF1/EgtB/PvdO family nonheme iron enzyme</fullName>
    </submittedName>
</protein>
<dbReference type="InterPro" id="IPR022742">
    <property type="entry name" value="Hydrolase_4"/>
</dbReference>
<dbReference type="AlphaFoldDB" id="A0A9Q3VVK5"/>
<keyword evidence="3" id="KW-1185">Reference proteome</keyword>
<dbReference type="Gene3D" id="3.40.50.300">
    <property type="entry name" value="P-loop containing nucleotide triphosphate hydrolases"/>
    <property type="match status" value="1"/>
</dbReference>
<gene>
    <name evidence="2" type="ORF">LJ657_34220</name>
</gene>
<dbReference type="PANTHER" id="PTHR23150:SF19">
    <property type="entry name" value="FORMYLGLYCINE-GENERATING ENZYME"/>
    <property type="match status" value="1"/>
</dbReference>
<feature type="domain" description="NACHT" evidence="1">
    <location>
        <begin position="140"/>
        <end position="291"/>
    </location>
</feature>
<dbReference type="PROSITE" id="PS50837">
    <property type="entry name" value="NACHT"/>
    <property type="match status" value="1"/>
</dbReference>
<organism evidence="2 3">
    <name type="scientific">Streptomyces guryensis</name>
    <dbReference type="NCBI Taxonomy" id="2886947"/>
    <lineage>
        <taxon>Bacteria</taxon>
        <taxon>Bacillati</taxon>
        <taxon>Actinomycetota</taxon>
        <taxon>Actinomycetes</taxon>
        <taxon>Kitasatosporales</taxon>
        <taxon>Streptomycetaceae</taxon>
        <taxon>Streptomyces</taxon>
    </lineage>
</organism>
<dbReference type="Pfam" id="PF12146">
    <property type="entry name" value="Hydrolase_4"/>
    <property type="match status" value="1"/>
</dbReference>
<dbReference type="InterPro" id="IPR005532">
    <property type="entry name" value="SUMF_dom"/>
</dbReference>
<dbReference type="RefSeq" id="WP_232652795.1">
    <property type="nucleotide sequence ID" value="NZ_JAJSBI010000022.1"/>
</dbReference>
<accession>A0A9Q3VVK5</accession>
<dbReference type="PANTHER" id="PTHR23150">
    <property type="entry name" value="SULFATASE MODIFYING FACTOR 1, 2"/>
    <property type="match status" value="1"/>
</dbReference>
<dbReference type="InterPro" id="IPR007111">
    <property type="entry name" value="NACHT_NTPase"/>
</dbReference>
<dbReference type="EMBL" id="JAJSBI010000022">
    <property type="protein sequence ID" value="MCD9878582.1"/>
    <property type="molecule type" value="Genomic_DNA"/>
</dbReference>
<dbReference type="Gene3D" id="3.90.1580.10">
    <property type="entry name" value="paralog of FGE (formylglycine-generating enzyme)"/>
    <property type="match status" value="1"/>
</dbReference>
<dbReference type="Pfam" id="PF03781">
    <property type="entry name" value="FGE-sulfatase"/>
    <property type="match status" value="1"/>
</dbReference>
<reference evidence="2" key="1">
    <citation type="submission" date="2021-12" db="EMBL/GenBank/DDBJ databases">
        <authorList>
            <person name="Lee J.-H."/>
            <person name="Kim S.-B."/>
        </authorList>
    </citation>
    <scope>NUCLEOTIDE SEQUENCE</scope>
    <source>
        <strain evidence="2">NR30</strain>
    </source>
</reference>
<dbReference type="InterPro" id="IPR027417">
    <property type="entry name" value="P-loop_NTPase"/>
</dbReference>
<dbReference type="Proteomes" id="UP001108029">
    <property type="component" value="Unassembled WGS sequence"/>
</dbReference>
<dbReference type="Gene3D" id="3.40.50.1820">
    <property type="entry name" value="alpha/beta hydrolase"/>
    <property type="match status" value="1"/>
</dbReference>
<sequence length="1146" mass="124927">MEAALEALYEDLAYIRGGMGQRGPARLSLQNIYVPLRSDINIDLTVERYAPSSVVVRQAASELGTAAAEGPDISITSRSRNVDTGLLHLLLTRCQTLIAEGALRGLRLAPRPLIAAPLWADGQRLNIAVLEAASAVNVFRRAVLLGPPGSGKSTLAKILALAHLRPLTRLGGETPDSLGLWKSNPLVPIFVELRHLAAFPEFPSVDQPANVEHLLHYVQQVICKGDAELYSYLIGELYGSRAYLILDGLDEVPIPHDIPDALEFRREQVTGLIASVTSRFRQLKILVTSRPAGYSGWTLPDFDVLYLVPLSTTETRSLIHSWYRGMGHPEDWCAERTARLETQLPSIPESLRSQPLFVSLLAQLYESSDADLPRQRGALLAEAIDLLLGAWSLPRTGEASLPDVLGCTTQQLLSRLEVIALKSLQSGGLSYRPDEPSIPRSLILDELYELGSHVNPAGALDYISQHAGIMTSPAPRRYRFAHRLFQEYLAASAIAKSQSPGPLMIDLLKAGLPIWREVALLLADVLTNNRRGSDVWEFVGDLVASSGPRLQLMAADIVVDQSSTLARTGRIYESIAPVLRNAFRRVLTSTELAPDERRRVGSALAWVTDDRPGVGIDDQCLPDLDWCVIPGGRAVLGTNAATRRALDRYGTGWSYEREEPPHHVDVHAFDMSRYPITIEQYQSFVEAADGYSADRWWPPGGLEWKKANPPAARTAGLPGNAPQGNVTWYEATAFCAWLSERSGQAVRLPTEAEWEWAGRGPVGALYPWGDPPDDSLANTREVGVLQPMSVGSFENVTPWGPFGPCDLIGNVWEWCSSAVETDNHAFAYPYDVSDGRERCSGGDRVKRATRGGYFGTSQAVSRSTLRGRDIPSVRVERQGFRPVRSRSEASVSVTHHRVAVREGLNLHVQASELEGQQSTKPVIVFVHGFITSGTENHGIFVRAARLAHQRGYPTVLFDFEGTGYSDGDYSDFLVTTAVADLDSIVNWAVGTVRCNGSAVLFGQSLGSALAVVAQAGLPSRISALVLWNLSANFEDRYPSLFGLSTDASEGQCVARKGYMVGGDFLRDAGTVDVLAHAAAISCPTLLLNCTGDDVGDVSIAQEAARLATRVEPTLRSLDANHSFNCERSLELEAVCTSLDWLDAALR</sequence>